<dbReference type="PANTHER" id="PTHR33494:SF1">
    <property type="entry name" value="C2H2-TYPE DOMAIN-CONTAINING PROTEIN-RELATED"/>
    <property type="match status" value="1"/>
</dbReference>
<dbReference type="Proteomes" id="UP001179952">
    <property type="component" value="Unassembled WGS sequence"/>
</dbReference>
<keyword evidence="4" id="KW-1185">Reference proteome</keyword>
<dbReference type="AlphaFoldDB" id="A0AAV9A3E5"/>
<dbReference type="InterPro" id="IPR057939">
    <property type="entry name" value="TRF2_HOY1_PH"/>
</dbReference>
<feature type="region of interest" description="Disordered" evidence="1">
    <location>
        <begin position="20"/>
        <end position="76"/>
    </location>
</feature>
<feature type="compositionally biased region" description="Low complexity" evidence="1">
    <location>
        <begin position="22"/>
        <end position="38"/>
    </location>
</feature>
<name>A0AAV9A3E5_ACOGR</name>
<evidence type="ECO:0000259" key="2">
    <source>
        <dbReference type="Pfam" id="PF24818"/>
    </source>
</evidence>
<reference evidence="3" key="1">
    <citation type="journal article" date="2023" name="Nat. Commun.">
        <title>Diploid and tetraploid genomes of Acorus and the evolution of monocots.</title>
        <authorList>
            <person name="Ma L."/>
            <person name="Liu K.W."/>
            <person name="Li Z."/>
            <person name="Hsiao Y.Y."/>
            <person name="Qi Y."/>
            <person name="Fu T."/>
            <person name="Tang G.D."/>
            <person name="Zhang D."/>
            <person name="Sun W.H."/>
            <person name="Liu D.K."/>
            <person name="Li Y."/>
            <person name="Chen G.Z."/>
            <person name="Liu X.D."/>
            <person name="Liao X.Y."/>
            <person name="Jiang Y.T."/>
            <person name="Yu X."/>
            <person name="Hao Y."/>
            <person name="Huang J."/>
            <person name="Zhao X.W."/>
            <person name="Ke S."/>
            <person name="Chen Y.Y."/>
            <person name="Wu W.L."/>
            <person name="Hsu J.L."/>
            <person name="Lin Y.F."/>
            <person name="Huang M.D."/>
            <person name="Li C.Y."/>
            <person name="Huang L."/>
            <person name="Wang Z.W."/>
            <person name="Zhao X."/>
            <person name="Zhong W.Y."/>
            <person name="Peng D.H."/>
            <person name="Ahmad S."/>
            <person name="Lan S."/>
            <person name="Zhang J.S."/>
            <person name="Tsai W.C."/>
            <person name="Van de Peer Y."/>
            <person name="Liu Z.J."/>
        </authorList>
    </citation>
    <scope>NUCLEOTIDE SEQUENCE</scope>
    <source>
        <strain evidence="3">SCP</strain>
    </source>
</reference>
<feature type="compositionally biased region" description="Low complexity" evidence="1">
    <location>
        <begin position="174"/>
        <end position="188"/>
    </location>
</feature>
<organism evidence="3 4">
    <name type="scientific">Acorus gramineus</name>
    <name type="common">Dwarf sweet flag</name>
    <dbReference type="NCBI Taxonomy" id="55184"/>
    <lineage>
        <taxon>Eukaryota</taxon>
        <taxon>Viridiplantae</taxon>
        <taxon>Streptophyta</taxon>
        <taxon>Embryophyta</taxon>
        <taxon>Tracheophyta</taxon>
        <taxon>Spermatophyta</taxon>
        <taxon>Magnoliopsida</taxon>
        <taxon>Liliopsida</taxon>
        <taxon>Acoraceae</taxon>
        <taxon>Acorus</taxon>
    </lineage>
</organism>
<comment type="caution">
    <text evidence="3">The sequence shown here is derived from an EMBL/GenBank/DDBJ whole genome shotgun (WGS) entry which is preliminary data.</text>
</comment>
<evidence type="ECO:0000256" key="1">
    <source>
        <dbReference type="SAM" id="MobiDB-lite"/>
    </source>
</evidence>
<feature type="domain" description="TRF2/HOY1 PH-like" evidence="2">
    <location>
        <begin position="87"/>
        <end position="170"/>
    </location>
</feature>
<dbReference type="PANTHER" id="PTHR33494">
    <property type="entry name" value="OS02G0793800 PROTEIN"/>
    <property type="match status" value="1"/>
</dbReference>
<gene>
    <name evidence="3" type="ORF">QJS04_geneDACA018731</name>
</gene>
<evidence type="ECO:0000313" key="4">
    <source>
        <dbReference type="Proteomes" id="UP001179952"/>
    </source>
</evidence>
<sequence length="273" mass="30425">MNPPSLDEEEFHPFDVAALLYSSGPQDGDSSGQASASGNQLPECTTSKVDFSKEKLLAKNSNPNRKRKIEDSSTEATEAKQKASHICIRLLRIGSWERTSQYGEGLMAKFYHGKSLLNWDMLEDTGLMNRIEIRWSDITAIRATFTKNEHDVLEIEVKTVPRFLKEKTNVGMTSISKSSTAPSASMTSDVTSASSNEVNNKKARLIQSKTTLQQYVPLDVGDISMLNSDGWVLAQEPNEPLMPSDLLDYSSRFLSEPDEVFSDIDETDLGWNF</sequence>
<accession>A0AAV9A3E5</accession>
<feature type="region of interest" description="Disordered" evidence="1">
    <location>
        <begin position="174"/>
        <end position="194"/>
    </location>
</feature>
<dbReference type="EMBL" id="JAUJYN010000013">
    <property type="protein sequence ID" value="KAK1258705.1"/>
    <property type="molecule type" value="Genomic_DNA"/>
</dbReference>
<evidence type="ECO:0000313" key="3">
    <source>
        <dbReference type="EMBL" id="KAK1258705.1"/>
    </source>
</evidence>
<feature type="compositionally biased region" description="Polar residues" evidence="1">
    <location>
        <begin position="39"/>
        <end position="49"/>
    </location>
</feature>
<protein>
    <recommendedName>
        <fullName evidence="2">TRF2/HOY1 PH-like domain-containing protein</fullName>
    </recommendedName>
</protein>
<dbReference type="Pfam" id="PF24818">
    <property type="entry name" value="PH_TRF2_HOY1"/>
    <property type="match status" value="1"/>
</dbReference>
<proteinExistence type="predicted"/>
<reference evidence="3" key="2">
    <citation type="submission" date="2023-06" db="EMBL/GenBank/DDBJ databases">
        <authorList>
            <person name="Ma L."/>
            <person name="Liu K.-W."/>
            <person name="Li Z."/>
            <person name="Hsiao Y.-Y."/>
            <person name="Qi Y."/>
            <person name="Fu T."/>
            <person name="Tang G."/>
            <person name="Zhang D."/>
            <person name="Sun W.-H."/>
            <person name="Liu D.-K."/>
            <person name="Li Y."/>
            <person name="Chen G.-Z."/>
            <person name="Liu X.-D."/>
            <person name="Liao X.-Y."/>
            <person name="Jiang Y.-T."/>
            <person name="Yu X."/>
            <person name="Hao Y."/>
            <person name="Huang J."/>
            <person name="Zhao X.-W."/>
            <person name="Ke S."/>
            <person name="Chen Y.-Y."/>
            <person name="Wu W.-L."/>
            <person name="Hsu J.-L."/>
            <person name="Lin Y.-F."/>
            <person name="Huang M.-D."/>
            <person name="Li C.-Y."/>
            <person name="Huang L."/>
            <person name="Wang Z.-W."/>
            <person name="Zhao X."/>
            <person name="Zhong W.-Y."/>
            <person name="Peng D.-H."/>
            <person name="Ahmad S."/>
            <person name="Lan S."/>
            <person name="Zhang J.-S."/>
            <person name="Tsai W.-C."/>
            <person name="Van De Peer Y."/>
            <person name="Liu Z.-J."/>
        </authorList>
    </citation>
    <scope>NUCLEOTIDE SEQUENCE</scope>
    <source>
        <strain evidence="3">SCP</strain>
        <tissue evidence="3">Leaves</tissue>
    </source>
</reference>